<dbReference type="EMBL" id="PFBE01000039">
    <property type="protein sequence ID" value="PIT91573.1"/>
    <property type="molecule type" value="Genomic_DNA"/>
</dbReference>
<evidence type="ECO:0000313" key="1">
    <source>
        <dbReference type="EMBL" id="PIT91573.1"/>
    </source>
</evidence>
<accession>A0A2M6WFM3</accession>
<protein>
    <submittedName>
        <fullName evidence="1">Uncharacterized protein</fullName>
    </submittedName>
</protein>
<sequence>MKGQRELTRFMAVQNNAGLVLEQMMREMRTGYWFCEEARPDPNDPGKLIFPCESDADSITFVNHEGRDVSYTLNAGAVKSSGVSLTSGEVRVDRLRFIVTQQGDPCVPPRITILMRVGLVGAGDVAPVNLETTVSSRVFPVEVVGAPESVRLNCPGV</sequence>
<comment type="caution">
    <text evidence="1">The sequence shown here is derived from an EMBL/GenBank/DDBJ whole genome shotgun (WGS) entry which is preliminary data.</text>
</comment>
<gene>
    <name evidence="1" type="ORF">COU12_02385</name>
</gene>
<proteinExistence type="predicted"/>
<name>A0A2M6WFM3_9BACT</name>
<dbReference type="Proteomes" id="UP000229530">
    <property type="component" value="Unassembled WGS sequence"/>
</dbReference>
<dbReference type="AlphaFoldDB" id="A0A2M6WFM3"/>
<evidence type="ECO:0000313" key="2">
    <source>
        <dbReference type="Proteomes" id="UP000229530"/>
    </source>
</evidence>
<reference evidence="2" key="1">
    <citation type="submission" date="2017-09" db="EMBL/GenBank/DDBJ databases">
        <title>Depth-based differentiation of microbial function through sediment-hosted aquifers and enrichment of novel symbionts in the deep terrestrial subsurface.</title>
        <authorList>
            <person name="Probst A.J."/>
            <person name="Ladd B."/>
            <person name="Jarett J.K."/>
            <person name="Geller-Mcgrath D.E."/>
            <person name="Sieber C.M.K."/>
            <person name="Emerson J.B."/>
            <person name="Anantharaman K."/>
            <person name="Thomas B.C."/>
            <person name="Malmstrom R."/>
            <person name="Stieglmeier M."/>
            <person name="Klingl A."/>
            <person name="Woyke T."/>
            <person name="Ryan C.M."/>
            <person name="Banfield J.F."/>
        </authorList>
    </citation>
    <scope>NUCLEOTIDE SEQUENCE [LARGE SCALE GENOMIC DNA]</scope>
</reference>
<organism evidence="1 2">
    <name type="scientific">Candidatus Jorgensenbacteria bacterium CG10_big_fil_rev_8_21_14_0_10_54_38</name>
    <dbReference type="NCBI Taxonomy" id="1974593"/>
    <lineage>
        <taxon>Bacteria</taxon>
        <taxon>Candidatus Joergenseniibacteriota</taxon>
    </lineage>
</organism>